<evidence type="ECO:0000313" key="2">
    <source>
        <dbReference type="Proteomes" id="UP001055879"/>
    </source>
</evidence>
<protein>
    <submittedName>
        <fullName evidence="1">Uncharacterized protein</fullName>
    </submittedName>
</protein>
<comment type="caution">
    <text evidence="1">The sequence shown here is derived from an EMBL/GenBank/DDBJ whole genome shotgun (WGS) entry which is preliminary data.</text>
</comment>
<dbReference type="Proteomes" id="UP001055879">
    <property type="component" value="Linkage Group LG15"/>
</dbReference>
<gene>
    <name evidence="1" type="ORF">L6452_39835</name>
</gene>
<keyword evidence="2" id="KW-1185">Reference proteome</keyword>
<proteinExistence type="predicted"/>
<name>A0ACB8XTV2_ARCLA</name>
<reference evidence="1 2" key="2">
    <citation type="journal article" date="2022" name="Mol. Ecol. Resour.">
        <title>The genomes of chicory, endive, great burdock and yacon provide insights into Asteraceae paleo-polyploidization history and plant inulin production.</title>
        <authorList>
            <person name="Fan W."/>
            <person name="Wang S."/>
            <person name="Wang H."/>
            <person name="Wang A."/>
            <person name="Jiang F."/>
            <person name="Liu H."/>
            <person name="Zhao H."/>
            <person name="Xu D."/>
            <person name="Zhang Y."/>
        </authorList>
    </citation>
    <scope>NUCLEOTIDE SEQUENCE [LARGE SCALE GENOMIC DNA]</scope>
    <source>
        <strain evidence="2">cv. Niubang</strain>
    </source>
</reference>
<reference evidence="2" key="1">
    <citation type="journal article" date="2022" name="Mol. Ecol. Resour.">
        <title>The genomes of chicory, endive, great burdock and yacon provide insights into Asteraceae palaeo-polyploidization history and plant inulin production.</title>
        <authorList>
            <person name="Fan W."/>
            <person name="Wang S."/>
            <person name="Wang H."/>
            <person name="Wang A."/>
            <person name="Jiang F."/>
            <person name="Liu H."/>
            <person name="Zhao H."/>
            <person name="Xu D."/>
            <person name="Zhang Y."/>
        </authorList>
    </citation>
    <scope>NUCLEOTIDE SEQUENCE [LARGE SCALE GENOMIC DNA]</scope>
    <source>
        <strain evidence="2">cv. Niubang</strain>
    </source>
</reference>
<organism evidence="1 2">
    <name type="scientific">Arctium lappa</name>
    <name type="common">Greater burdock</name>
    <name type="synonym">Lappa major</name>
    <dbReference type="NCBI Taxonomy" id="4217"/>
    <lineage>
        <taxon>Eukaryota</taxon>
        <taxon>Viridiplantae</taxon>
        <taxon>Streptophyta</taxon>
        <taxon>Embryophyta</taxon>
        <taxon>Tracheophyta</taxon>
        <taxon>Spermatophyta</taxon>
        <taxon>Magnoliopsida</taxon>
        <taxon>eudicotyledons</taxon>
        <taxon>Gunneridae</taxon>
        <taxon>Pentapetalae</taxon>
        <taxon>asterids</taxon>
        <taxon>campanulids</taxon>
        <taxon>Asterales</taxon>
        <taxon>Asteraceae</taxon>
        <taxon>Carduoideae</taxon>
        <taxon>Cardueae</taxon>
        <taxon>Arctiinae</taxon>
        <taxon>Arctium</taxon>
    </lineage>
</organism>
<evidence type="ECO:0000313" key="1">
    <source>
        <dbReference type="EMBL" id="KAI3673707.1"/>
    </source>
</evidence>
<sequence length="102" mass="11863">MSAEEAAEIPDVVTVGSNLERYELPKPLLPRHNPCGYVCQSFRVSSSTNRVHHLHYRFLHHRLHHLHYRFVSLTFFTPGLFIIVFIIFKPPTGFFKKVIAFG</sequence>
<accession>A0ACB8XTV2</accession>
<dbReference type="EMBL" id="CM042061">
    <property type="protein sequence ID" value="KAI3673707.1"/>
    <property type="molecule type" value="Genomic_DNA"/>
</dbReference>